<keyword evidence="4" id="KW-0010">Activator</keyword>
<sequence length="270" mass="30865">MSFFYSRDKYSYSNVALELQRVVFCRTKYWSANSMAAPLWRLFWYPKEGITLRFDNGETISIRKGSLYLIPAGVNFSGSQSEPLDEFHILFNFNPGLFSLRKNIYAFGVDDELLALVGQLQHHSNQHSPLLTLKAMSILNRCLSSIDEDHWQVEQVEPKLWPVLQRMRQSGRDKASNQHLADTIGMSESAFIRLFTKELGLAPQQYLATLRINRSKEMLIGDGGSIEKIAEACGFCDKSHFSRQFKKQTGLSPSQYRQRLSSNHGQRGGE</sequence>
<keyword evidence="1" id="KW-0963">Cytoplasm</keyword>
<keyword evidence="9" id="KW-1185">Reference proteome</keyword>
<dbReference type="InterPro" id="IPR018060">
    <property type="entry name" value="HTH_AraC"/>
</dbReference>
<evidence type="ECO:0000259" key="7">
    <source>
        <dbReference type="PROSITE" id="PS01124"/>
    </source>
</evidence>
<evidence type="ECO:0000256" key="1">
    <source>
        <dbReference type="ARBA" id="ARBA00022490"/>
    </source>
</evidence>
<dbReference type="InterPro" id="IPR009057">
    <property type="entry name" value="Homeodomain-like_sf"/>
</dbReference>
<name>A0ABN8EHC7_9GAMM</name>
<proteinExistence type="predicted"/>
<dbReference type="PROSITE" id="PS01124">
    <property type="entry name" value="HTH_ARAC_FAMILY_2"/>
    <property type="match status" value="1"/>
</dbReference>
<dbReference type="SUPFAM" id="SSF51215">
    <property type="entry name" value="Regulatory protein AraC"/>
    <property type="match status" value="1"/>
</dbReference>
<dbReference type="SMART" id="SM00342">
    <property type="entry name" value="HTH_ARAC"/>
    <property type="match status" value="1"/>
</dbReference>
<dbReference type="PRINTS" id="PR00032">
    <property type="entry name" value="HTHARAC"/>
</dbReference>
<feature type="domain" description="HTH araC/xylS-type" evidence="7">
    <location>
        <begin position="161"/>
        <end position="259"/>
    </location>
</feature>
<evidence type="ECO:0000313" key="8">
    <source>
        <dbReference type="EMBL" id="CAH0991784.1"/>
    </source>
</evidence>
<keyword evidence="5" id="KW-0804">Transcription</keyword>
<dbReference type="InterPro" id="IPR020449">
    <property type="entry name" value="Tscrpt_reg_AraC-type_HTH"/>
</dbReference>
<evidence type="ECO:0000256" key="5">
    <source>
        <dbReference type="ARBA" id="ARBA00023163"/>
    </source>
</evidence>
<dbReference type="InterPro" id="IPR050204">
    <property type="entry name" value="AraC_XylS_family_regulators"/>
</dbReference>
<dbReference type="InterPro" id="IPR037923">
    <property type="entry name" value="HTH-like"/>
</dbReference>
<evidence type="ECO:0000256" key="6">
    <source>
        <dbReference type="SAM" id="MobiDB-lite"/>
    </source>
</evidence>
<comment type="caution">
    <text evidence="8">The sequence shown here is derived from an EMBL/GenBank/DDBJ whole genome shotgun (WGS) entry which is preliminary data.</text>
</comment>
<evidence type="ECO:0000256" key="3">
    <source>
        <dbReference type="ARBA" id="ARBA00023125"/>
    </source>
</evidence>
<dbReference type="Proteomes" id="UP000838100">
    <property type="component" value="Unassembled WGS sequence"/>
</dbReference>
<gene>
    <name evidence="8" type="primary">rhaR_2</name>
    <name evidence="8" type="ORF">SIN8267_01899</name>
</gene>
<dbReference type="Gene3D" id="1.10.10.60">
    <property type="entry name" value="Homeodomain-like"/>
    <property type="match status" value="2"/>
</dbReference>
<evidence type="ECO:0000313" key="9">
    <source>
        <dbReference type="Proteomes" id="UP000838100"/>
    </source>
</evidence>
<evidence type="ECO:0000256" key="2">
    <source>
        <dbReference type="ARBA" id="ARBA00023015"/>
    </source>
</evidence>
<accession>A0ABN8EHC7</accession>
<dbReference type="PANTHER" id="PTHR46796:SF13">
    <property type="entry name" value="HTH-TYPE TRANSCRIPTIONAL ACTIVATOR RHAS"/>
    <property type="match status" value="1"/>
</dbReference>
<evidence type="ECO:0000256" key="4">
    <source>
        <dbReference type="ARBA" id="ARBA00023159"/>
    </source>
</evidence>
<organism evidence="8 9">
    <name type="scientific">Sinobacterium norvegicum</name>
    <dbReference type="NCBI Taxonomy" id="1641715"/>
    <lineage>
        <taxon>Bacteria</taxon>
        <taxon>Pseudomonadati</taxon>
        <taxon>Pseudomonadota</taxon>
        <taxon>Gammaproteobacteria</taxon>
        <taxon>Cellvibrionales</taxon>
        <taxon>Spongiibacteraceae</taxon>
        <taxon>Sinobacterium</taxon>
    </lineage>
</organism>
<protein>
    <submittedName>
        <fullName evidence="8">HTH-type transcriptional activator RhaR</fullName>
    </submittedName>
</protein>
<keyword evidence="3" id="KW-0238">DNA-binding</keyword>
<dbReference type="InterPro" id="IPR018062">
    <property type="entry name" value="HTH_AraC-typ_CS"/>
</dbReference>
<dbReference type="PROSITE" id="PS00041">
    <property type="entry name" value="HTH_ARAC_FAMILY_1"/>
    <property type="match status" value="1"/>
</dbReference>
<keyword evidence="2" id="KW-0805">Transcription regulation</keyword>
<feature type="region of interest" description="Disordered" evidence="6">
    <location>
        <begin position="247"/>
        <end position="270"/>
    </location>
</feature>
<reference evidence="8" key="1">
    <citation type="submission" date="2021-12" db="EMBL/GenBank/DDBJ databases">
        <authorList>
            <person name="Rodrigo-Torres L."/>
            <person name="Arahal R. D."/>
            <person name="Lucena T."/>
        </authorList>
    </citation>
    <scope>NUCLEOTIDE SEQUENCE</scope>
    <source>
        <strain evidence="8">CECT 8267</strain>
    </source>
</reference>
<dbReference type="SUPFAM" id="SSF46689">
    <property type="entry name" value="Homeodomain-like"/>
    <property type="match status" value="2"/>
</dbReference>
<dbReference type="Pfam" id="PF12833">
    <property type="entry name" value="HTH_18"/>
    <property type="match status" value="1"/>
</dbReference>
<dbReference type="EMBL" id="CAKLPX010000002">
    <property type="protein sequence ID" value="CAH0991784.1"/>
    <property type="molecule type" value="Genomic_DNA"/>
</dbReference>
<dbReference type="PANTHER" id="PTHR46796">
    <property type="entry name" value="HTH-TYPE TRANSCRIPTIONAL ACTIVATOR RHAS-RELATED"/>
    <property type="match status" value="1"/>
</dbReference>